<gene>
    <name evidence="2" type="ORF">GV828_02545</name>
</gene>
<dbReference type="RefSeq" id="WP_166535896.1">
    <property type="nucleotide sequence ID" value="NZ_JAABLM010000002.1"/>
</dbReference>
<keyword evidence="3" id="KW-1185">Reference proteome</keyword>
<sequence>MRKQLFFIAIASLFTSMASAADLYVRDLGAGGSYSTISAAITAANDGDRIIIRPKAGNLPFIENLTIDKSLSFVSEINFSNYLVQGTVSIIPLSGRVVSVQNMNLTSTFTSSADSANGRTTINVYNSTLNGGIAVNKLNTSLNISGCTVTGTISCTHGRITGNTANKILVSTNVADTSLALDDIEIIANAVLGSNEAIWLIQKNYKAKILNNYCAFGNITFTDAKNLSENEIRNNVISSGSNTGIYIGIPTGNNATFYVLNNVICPSNSSSSYYEVTNSTTATATVYVRYNASNSGFTILNCIASNNISSASISFNATTSNATGSALVNAGAIEDDFADINLTRNDIGNRGGSDSWENYWPTAAGNKPQVNYLNTPRRIYSGTTEMNATGSGYSK</sequence>
<comment type="caution">
    <text evidence="2">The sequence shown here is derived from an EMBL/GenBank/DDBJ whole genome shotgun (WGS) entry which is preliminary data.</text>
</comment>
<dbReference type="SUPFAM" id="SSF51126">
    <property type="entry name" value="Pectin lyase-like"/>
    <property type="match status" value="1"/>
</dbReference>
<dbReference type="Proteomes" id="UP000798602">
    <property type="component" value="Unassembled WGS sequence"/>
</dbReference>
<protein>
    <recommendedName>
        <fullName evidence="4">Right handed beta helix domain-containing protein</fullName>
    </recommendedName>
</protein>
<feature type="signal peptide" evidence="1">
    <location>
        <begin position="1"/>
        <end position="20"/>
    </location>
</feature>
<feature type="chain" id="PRO_5046914625" description="Right handed beta helix domain-containing protein" evidence="1">
    <location>
        <begin position="21"/>
        <end position="395"/>
    </location>
</feature>
<accession>A0ABW9Z785</accession>
<evidence type="ECO:0000256" key="1">
    <source>
        <dbReference type="SAM" id="SignalP"/>
    </source>
</evidence>
<evidence type="ECO:0000313" key="2">
    <source>
        <dbReference type="EMBL" id="NBL64076.1"/>
    </source>
</evidence>
<evidence type="ECO:0008006" key="4">
    <source>
        <dbReference type="Google" id="ProtNLM"/>
    </source>
</evidence>
<evidence type="ECO:0000313" key="3">
    <source>
        <dbReference type="Proteomes" id="UP000798602"/>
    </source>
</evidence>
<name>A0ABW9Z785_9FLAO</name>
<proteinExistence type="predicted"/>
<dbReference type="EMBL" id="JAABLM010000002">
    <property type="protein sequence ID" value="NBL64076.1"/>
    <property type="molecule type" value="Genomic_DNA"/>
</dbReference>
<reference evidence="3" key="1">
    <citation type="submission" date="2020-01" db="EMBL/GenBank/DDBJ databases">
        <title>Sphingomonas sp. strain CSW-10.</title>
        <authorList>
            <person name="Chen W.-M."/>
        </authorList>
    </citation>
    <scope>NUCLEOTIDE SEQUENCE [LARGE SCALE GENOMIC DNA]</scope>
    <source>
        <strain evidence="3">NST-5</strain>
    </source>
</reference>
<dbReference type="InterPro" id="IPR011050">
    <property type="entry name" value="Pectin_lyase_fold/virulence"/>
</dbReference>
<keyword evidence="1" id="KW-0732">Signal</keyword>
<organism evidence="2 3">
    <name type="scientific">Flavobacterium ichthyis</name>
    <dbReference type="NCBI Taxonomy" id="2698827"/>
    <lineage>
        <taxon>Bacteria</taxon>
        <taxon>Pseudomonadati</taxon>
        <taxon>Bacteroidota</taxon>
        <taxon>Flavobacteriia</taxon>
        <taxon>Flavobacteriales</taxon>
        <taxon>Flavobacteriaceae</taxon>
        <taxon>Flavobacterium</taxon>
    </lineage>
</organism>